<evidence type="ECO:0000256" key="7">
    <source>
        <dbReference type="ARBA" id="ARBA00022842"/>
    </source>
</evidence>
<keyword evidence="2" id="KW-0540">Nuclease</keyword>
<dbReference type="Pfam" id="PF00752">
    <property type="entry name" value="XPG_N"/>
    <property type="match status" value="1"/>
</dbReference>
<comment type="similarity">
    <text evidence="10">Belongs to the XPG/RAD2 endonuclease family. GEN subfamily.</text>
</comment>
<dbReference type="SUPFAM" id="SSF47807">
    <property type="entry name" value="5' to 3' exonuclease, C-terminal subdomain"/>
    <property type="match status" value="1"/>
</dbReference>
<evidence type="ECO:0000256" key="1">
    <source>
        <dbReference type="ARBA" id="ARBA00001946"/>
    </source>
</evidence>
<dbReference type="GO" id="GO:0000400">
    <property type="term" value="F:four-way junction DNA binding"/>
    <property type="evidence" value="ECO:0007669"/>
    <property type="project" value="TreeGrafter"/>
</dbReference>
<dbReference type="InterPro" id="IPR006085">
    <property type="entry name" value="XPG_DNA_repair_N"/>
</dbReference>
<feature type="domain" description="XPG N-terminal" evidence="12">
    <location>
        <begin position="1"/>
        <end position="95"/>
    </location>
</feature>
<dbReference type="SMART" id="SM00485">
    <property type="entry name" value="XPGN"/>
    <property type="match status" value="1"/>
</dbReference>
<keyword evidence="3" id="KW-0479">Metal-binding</keyword>
<dbReference type="Gene3D" id="3.40.50.1010">
    <property type="entry name" value="5'-nuclease"/>
    <property type="match status" value="1"/>
</dbReference>
<dbReference type="Pfam" id="PF18704">
    <property type="entry name" value="Chromo_2"/>
    <property type="match status" value="1"/>
</dbReference>
<evidence type="ECO:0000256" key="3">
    <source>
        <dbReference type="ARBA" id="ARBA00022723"/>
    </source>
</evidence>
<gene>
    <name evidence="13" type="ORF">MELIAE_LOCUS2736</name>
</gene>
<dbReference type="Pfam" id="PF00867">
    <property type="entry name" value="XPG_I"/>
    <property type="match status" value="1"/>
</dbReference>
<evidence type="ECO:0000259" key="12">
    <source>
        <dbReference type="SMART" id="SM00485"/>
    </source>
</evidence>
<comment type="cofactor">
    <cofactor evidence="1">
        <name>Mg(2+)</name>
        <dbReference type="ChEBI" id="CHEBI:18420"/>
    </cofactor>
</comment>
<evidence type="ECO:0000313" key="14">
    <source>
        <dbReference type="Proteomes" id="UP001154078"/>
    </source>
</evidence>
<dbReference type="GO" id="GO:0006281">
    <property type="term" value="P:DNA repair"/>
    <property type="evidence" value="ECO:0007669"/>
    <property type="project" value="UniProtKB-KW"/>
</dbReference>
<dbReference type="InterPro" id="IPR041012">
    <property type="entry name" value="GEN_chromo"/>
</dbReference>
<dbReference type="FunFam" id="1.10.150.20:FF:000030">
    <property type="entry name" value="Flap endonuclease GEN-like 1"/>
    <property type="match status" value="1"/>
</dbReference>
<dbReference type="EMBL" id="OV121142">
    <property type="protein sequence ID" value="CAH0549652.1"/>
    <property type="molecule type" value="Genomic_DNA"/>
</dbReference>
<feature type="domain" description="XPG-I" evidence="11">
    <location>
        <begin position="124"/>
        <end position="201"/>
    </location>
</feature>
<evidence type="ECO:0000259" key="11">
    <source>
        <dbReference type="SMART" id="SM00484"/>
    </source>
</evidence>
<dbReference type="GO" id="GO:0017108">
    <property type="term" value="F:5'-flap endonuclease activity"/>
    <property type="evidence" value="ECO:0007669"/>
    <property type="project" value="TreeGrafter"/>
</dbReference>
<dbReference type="GO" id="GO:0046872">
    <property type="term" value="F:metal ion binding"/>
    <property type="evidence" value="ECO:0007669"/>
    <property type="project" value="UniProtKB-KW"/>
</dbReference>
<keyword evidence="9" id="KW-0539">Nucleus</keyword>
<dbReference type="OrthoDB" id="2959108at2759"/>
<dbReference type="SMART" id="SM00484">
    <property type="entry name" value="XPGI"/>
    <property type="match status" value="1"/>
</dbReference>
<reference evidence="13" key="1">
    <citation type="submission" date="2021-12" db="EMBL/GenBank/DDBJ databases">
        <authorList>
            <person name="King R."/>
        </authorList>
    </citation>
    <scope>NUCLEOTIDE SEQUENCE</scope>
</reference>
<evidence type="ECO:0000256" key="10">
    <source>
        <dbReference type="ARBA" id="ARBA00038112"/>
    </source>
</evidence>
<dbReference type="InterPro" id="IPR006084">
    <property type="entry name" value="XPG/Rad2"/>
</dbReference>
<keyword evidence="6" id="KW-0378">Hydrolase</keyword>
<evidence type="ECO:0008006" key="15">
    <source>
        <dbReference type="Google" id="ProtNLM"/>
    </source>
</evidence>
<organism evidence="13 14">
    <name type="scientific">Brassicogethes aeneus</name>
    <name type="common">Rape pollen beetle</name>
    <name type="synonym">Meligethes aeneus</name>
    <dbReference type="NCBI Taxonomy" id="1431903"/>
    <lineage>
        <taxon>Eukaryota</taxon>
        <taxon>Metazoa</taxon>
        <taxon>Ecdysozoa</taxon>
        <taxon>Arthropoda</taxon>
        <taxon>Hexapoda</taxon>
        <taxon>Insecta</taxon>
        <taxon>Pterygota</taxon>
        <taxon>Neoptera</taxon>
        <taxon>Endopterygota</taxon>
        <taxon>Coleoptera</taxon>
        <taxon>Polyphaga</taxon>
        <taxon>Cucujiformia</taxon>
        <taxon>Nitidulidae</taxon>
        <taxon>Meligethinae</taxon>
        <taxon>Brassicogethes</taxon>
    </lineage>
</organism>
<evidence type="ECO:0000256" key="9">
    <source>
        <dbReference type="ARBA" id="ARBA00023242"/>
    </source>
</evidence>
<keyword evidence="14" id="KW-1185">Reference proteome</keyword>
<evidence type="ECO:0000256" key="4">
    <source>
        <dbReference type="ARBA" id="ARBA00022759"/>
    </source>
</evidence>
<evidence type="ECO:0000256" key="6">
    <source>
        <dbReference type="ARBA" id="ARBA00022801"/>
    </source>
</evidence>
<dbReference type="InterPro" id="IPR036279">
    <property type="entry name" value="5-3_exonuclease_C_sf"/>
</dbReference>
<keyword evidence="8" id="KW-0234">DNA repair</keyword>
<evidence type="ECO:0000256" key="5">
    <source>
        <dbReference type="ARBA" id="ARBA00022763"/>
    </source>
</evidence>
<dbReference type="Gene3D" id="1.10.150.20">
    <property type="entry name" value="5' to 3' exonuclease, C-terminal subdomain"/>
    <property type="match status" value="1"/>
</dbReference>
<proteinExistence type="inferred from homology"/>
<keyword evidence="4" id="KW-0255">Endonuclease</keyword>
<keyword evidence="7" id="KW-0460">Magnesium</keyword>
<dbReference type="CDD" id="cd09869">
    <property type="entry name" value="PIN_GEN1"/>
    <property type="match status" value="1"/>
</dbReference>
<name>A0A9P0FDM5_BRAAE</name>
<dbReference type="SUPFAM" id="SSF88723">
    <property type="entry name" value="PIN domain-like"/>
    <property type="match status" value="1"/>
</dbReference>
<evidence type="ECO:0000256" key="8">
    <source>
        <dbReference type="ARBA" id="ARBA00023204"/>
    </source>
</evidence>
<keyword evidence="5" id="KW-0227">DNA damage</keyword>
<protein>
    <recommendedName>
        <fullName evidence="15">Flap endonuclease GEN</fullName>
    </recommendedName>
</protein>
<dbReference type="Proteomes" id="UP001154078">
    <property type="component" value="Chromosome 11"/>
</dbReference>
<dbReference type="AlphaFoldDB" id="A0A9P0FDM5"/>
<evidence type="ECO:0000313" key="13">
    <source>
        <dbReference type="EMBL" id="CAH0549652.1"/>
    </source>
</evidence>
<sequence length="713" mass="82004">MGIKHLWSILGPYYERKPLFELQGKTVAVDLSCWICEAQNIAEYQVQPRMYLRNLYFRTAYLLLMEVYPVFVLEGKAPELKYETIAARNAIQFKGAKPKTENTKTGKDRTRFHFVLRQCEEMLKYLGLACVKGEGEAESLCAYLNEEGLVDGCISQDSDCFAYGAKIVYRNFSISQQGAHASSGGAVDVYDIRKVDKSLDLGRNKLVTMALILGSDYSDGVPGIGKDSIMKFFENVSDAEVLDRLRQWRANEALYKKYEEKINDKNICTSCGHHGKVQGHTRNGCISCGTNKGCDSSYKEKRLIMKNEVNMRSKSILDPEFPKEALITEYLTKKDNVSKLDIKWKQPNLVKFVQFSLKFLGWEEIYSVEKILPILTRWQVMNADSLKSHEHLKGVLVPDRIKKVRNPKGIPSYEIIWSDPHEYFKYIIPESQLENQDLEKIWSSIEPQNLVQKAYPELVEAFNQSKIKPKKITKRKPKVTVDELGEMLKNTSIEVKAKKPRKPRQTKKTAEENKIQNYFKNDEIVEIRQSTPIKEFSFDNLEEKLKNISITEKNQDRKTPKQNITSENYLKKAVINSRALKNHQSTPAKLAPAHCDFSFDMDMSKFGDEDDLDVSDIVDNILKKKPDYKDILSNLNLDKIEDSNCVNSSSFFVCNPEEGEDIFEKTFNLLTNKSSDDNEVVSNDENINNLNENDDSFCDIYVPLYERIKMKNK</sequence>
<dbReference type="PANTHER" id="PTHR11081:SF70">
    <property type="entry name" value="FLAP ENDONUCLEASE GEN HOMOLOG 1"/>
    <property type="match status" value="1"/>
</dbReference>
<dbReference type="SMART" id="SM00279">
    <property type="entry name" value="HhH2"/>
    <property type="match status" value="1"/>
</dbReference>
<dbReference type="InterPro" id="IPR006086">
    <property type="entry name" value="XPG-I_dom"/>
</dbReference>
<dbReference type="PRINTS" id="PR00853">
    <property type="entry name" value="XPGRADSUPER"/>
</dbReference>
<evidence type="ECO:0000256" key="2">
    <source>
        <dbReference type="ARBA" id="ARBA00022722"/>
    </source>
</evidence>
<dbReference type="PANTHER" id="PTHR11081">
    <property type="entry name" value="FLAP ENDONUCLEASE FAMILY MEMBER"/>
    <property type="match status" value="1"/>
</dbReference>
<accession>A0A9P0FDM5</accession>
<dbReference type="GO" id="GO:0008821">
    <property type="term" value="F:crossover junction DNA endonuclease activity"/>
    <property type="evidence" value="ECO:0007669"/>
    <property type="project" value="UniProtKB-ARBA"/>
</dbReference>
<dbReference type="InterPro" id="IPR008918">
    <property type="entry name" value="HhH2"/>
</dbReference>
<dbReference type="InterPro" id="IPR029060">
    <property type="entry name" value="PIN-like_dom_sf"/>
</dbReference>